<feature type="transmembrane region" description="Helical" evidence="9">
    <location>
        <begin position="161"/>
        <end position="182"/>
    </location>
</feature>
<keyword evidence="11" id="KW-1185">Reference proteome</keyword>
<dbReference type="GO" id="GO:0033619">
    <property type="term" value="P:membrane protein proteolysis"/>
    <property type="evidence" value="ECO:0007669"/>
    <property type="project" value="TreeGrafter"/>
</dbReference>
<keyword evidence="7 9" id="KW-0472">Membrane</keyword>
<name>A0A8H5JER1_9HYPO</name>
<sequence>MLVGAICLEHVAFSSSPTALATSSNQTMAENATDPAALEGSFDALNSTLANGQSWLSSFAHIKDLSFVMLEVRLVLSAIGIIYLGAHAALRRPPSAQPAKKKKPGSKGDDEESFAQGLEPSDAIVFPLMAGAVLIGLYYLIQWLKDPDILNKILRWYMSTMSVASLVSIYSHGIEVVTSLAFPRYWRSRDGRLREADQKTRSVQVCDDAGNPDAAIPKSQNPFPGPVAYLAFSDKIRKSGWELRGLLKRHWAIKLFVHGMGKEEGRIKFAHVVSLVMALATALIYSSTNSPLLSNMLGYAMCYGSLQLISPTDFLTSTLILVGLFFYDIIMVFYTPYMVTVATKLEVPFKLTFEAADRKSILGLGDIVIPGMVMALALRFDLWLHYDQKIKYESTDLKLIEKDPTSGALIVRSETKHKEVKAKYVNVKGKWGDGLWTRKALFIFGSQQLPPDLAAAHFRKTYFHASVIGYLLGMLVTLAMLLIFKRGQPALLYLVPGVLGSLWLTGLVRGEIKQMWKYTEDGSLDKIDVVVDLDGEGNAIKTLGKLEDGVVDTTKKDEKTDGDKHKDKEDGKAKEGDKSESKEDRHVFLLSIDAESDTE</sequence>
<feature type="compositionally biased region" description="Basic and acidic residues" evidence="8">
    <location>
        <begin position="551"/>
        <end position="587"/>
    </location>
</feature>
<comment type="similarity">
    <text evidence="2">Belongs to the peptidase A22B family.</text>
</comment>
<proteinExistence type="inferred from homology"/>
<dbReference type="PANTHER" id="PTHR12174:SF23">
    <property type="entry name" value="MINOR HISTOCOMPATIBILITY ANTIGEN H13"/>
    <property type="match status" value="1"/>
</dbReference>
<feature type="transmembrane region" description="Helical" evidence="9">
    <location>
        <begin position="123"/>
        <end position="141"/>
    </location>
</feature>
<feature type="transmembrane region" description="Helical" evidence="9">
    <location>
        <begin position="65"/>
        <end position="86"/>
    </location>
</feature>
<dbReference type="PANTHER" id="PTHR12174">
    <property type="entry name" value="SIGNAL PEPTIDE PEPTIDASE"/>
    <property type="match status" value="1"/>
</dbReference>
<feature type="transmembrane region" description="Helical" evidence="9">
    <location>
        <begin position="321"/>
        <end position="340"/>
    </location>
</feature>
<dbReference type="Pfam" id="PF04258">
    <property type="entry name" value="Peptidase_A22B"/>
    <property type="match status" value="1"/>
</dbReference>
<dbReference type="GO" id="GO:0006465">
    <property type="term" value="P:signal peptide processing"/>
    <property type="evidence" value="ECO:0007669"/>
    <property type="project" value="TreeGrafter"/>
</dbReference>
<dbReference type="InterPro" id="IPR006639">
    <property type="entry name" value="Preselin/SPP"/>
</dbReference>
<organism evidence="10 11">
    <name type="scientific">Fusarium mexicanum</name>
    <dbReference type="NCBI Taxonomy" id="751941"/>
    <lineage>
        <taxon>Eukaryota</taxon>
        <taxon>Fungi</taxon>
        <taxon>Dikarya</taxon>
        <taxon>Ascomycota</taxon>
        <taxon>Pezizomycotina</taxon>
        <taxon>Sordariomycetes</taxon>
        <taxon>Hypocreomycetidae</taxon>
        <taxon>Hypocreales</taxon>
        <taxon>Nectriaceae</taxon>
        <taxon>Fusarium</taxon>
        <taxon>Fusarium fujikuroi species complex</taxon>
    </lineage>
</organism>
<evidence type="ECO:0000256" key="1">
    <source>
        <dbReference type="ARBA" id="ARBA00004477"/>
    </source>
</evidence>
<evidence type="ECO:0000256" key="6">
    <source>
        <dbReference type="ARBA" id="ARBA00022989"/>
    </source>
</evidence>
<feature type="transmembrane region" description="Helical" evidence="9">
    <location>
        <begin position="462"/>
        <end position="484"/>
    </location>
</feature>
<dbReference type="Proteomes" id="UP000522262">
    <property type="component" value="Unassembled WGS sequence"/>
</dbReference>
<feature type="transmembrane region" description="Helical" evidence="9">
    <location>
        <begin position="360"/>
        <end position="382"/>
    </location>
</feature>
<feature type="transmembrane region" description="Helical" evidence="9">
    <location>
        <begin position="269"/>
        <end position="286"/>
    </location>
</feature>
<gene>
    <name evidence="10" type="ORF">FMEXI_2420</name>
</gene>
<evidence type="ECO:0000256" key="5">
    <source>
        <dbReference type="ARBA" id="ARBA00022824"/>
    </source>
</evidence>
<evidence type="ECO:0000256" key="3">
    <source>
        <dbReference type="ARBA" id="ARBA00022692"/>
    </source>
</evidence>
<evidence type="ECO:0000313" key="10">
    <source>
        <dbReference type="EMBL" id="KAF5553286.1"/>
    </source>
</evidence>
<dbReference type="InterPro" id="IPR007369">
    <property type="entry name" value="Peptidase_A22B_SPP"/>
</dbReference>
<evidence type="ECO:0000313" key="11">
    <source>
        <dbReference type="Proteomes" id="UP000522262"/>
    </source>
</evidence>
<dbReference type="AlphaFoldDB" id="A0A8H5JER1"/>
<comment type="caution">
    <text evidence="10">The sequence shown here is derived from an EMBL/GenBank/DDBJ whole genome shotgun (WGS) entry which is preliminary data.</text>
</comment>
<dbReference type="GO" id="GO:0098554">
    <property type="term" value="C:cytoplasmic side of endoplasmic reticulum membrane"/>
    <property type="evidence" value="ECO:0007669"/>
    <property type="project" value="TreeGrafter"/>
</dbReference>
<keyword evidence="6 9" id="KW-1133">Transmembrane helix</keyword>
<reference evidence="10 11" key="1">
    <citation type="submission" date="2020-05" db="EMBL/GenBank/DDBJ databases">
        <title>Identification and distribution of gene clusters putatively required for synthesis of sphingolipid metabolism inhibitors in phylogenetically diverse species of the filamentous fungus Fusarium.</title>
        <authorList>
            <person name="Kim H.-S."/>
            <person name="Busman M."/>
            <person name="Brown D.W."/>
            <person name="Divon H."/>
            <person name="Uhlig S."/>
            <person name="Proctor R.H."/>
        </authorList>
    </citation>
    <scope>NUCLEOTIDE SEQUENCE [LARGE SCALE GENOMIC DNA]</scope>
    <source>
        <strain evidence="10 11">NRRL 53147</strain>
    </source>
</reference>
<evidence type="ECO:0000256" key="9">
    <source>
        <dbReference type="SAM" id="Phobius"/>
    </source>
</evidence>
<evidence type="ECO:0000256" key="2">
    <source>
        <dbReference type="ARBA" id="ARBA00006859"/>
    </source>
</evidence>
<evidence type="ECO:0000256" key="7">
    <source>
        <dbReference type="ARBA" id="ARBA00023136"/>
    </source>
</evidence>
<dbReference type="GO" id="GO:0098553">
    <property type="term" value="C:lumenal side of endoplasmic reticulum membrane"/>
    <property type="evidence" value="ECO:0007669"/>
    <property type="project" value="TreeGrafter"/>
</dbReference>
<feature type="region of interest" description="Disordered" evidence="8">
    <location>
        <begin position="94"/>
        <end position="114"/>
    </location>
</feature>
<keyword evidence="5" id="KW-0256">Endoplasmic reticulum</keyword>
<dbReference type="SMART" id="SM00730">
    <property type="entry name" value="PSN"/>
    <property type="match status" value="1"/>
</dbReference>
<evidence type="ECO:0000256" key="8">
    <source>
        <dbReference type="SAM" id="MobiDB-lite"/>
    </source>
</evidence>
<keyword evidence="3 9" id="KW-0812">Transmembrane</keyword>
<evidence type="ECO:0000256" key="4">
    <source>
        <dbReference type="ARBA" id="ARBA00022801"/>
    </source>
</evidence>
<feature type="region of interest" description="Disordered" evidence="8">
    <location>
        <begin position="551"/>
        <end position="599"/>
    </location>
</feature>
<accession>A0A8H5JER1</accession>
<feature type="transmembrane region" description="Helical" evidence="9">
    <location>
        <begin position="490"/>
        <end position="508"/>
    </location>
</feature>
<comment type="subcellular location">
    <subcellularLocation>
        <location evidence="1">Endoplasmic reticulum membrane</location>
        <topology evidence="1">Multi-pass membrane protein</topology>
    </subcellularLocation>
</comment>
<keyword evidence="4" id="KW-0378">Hydrolase</keyword>
<dbReference type="EMBL" id="JAAOAM010000055">
    <property type="protein sequence ID" value="KAF5553286.1"/>
    <property type="molecule type" value="Genomic_DNA"/>
</dbReference>
<protein>
    <submittedName>
        <fullName evidence="10">Minor histocompatibility antigen H13</fullName>
    </submittedName>
</protein>
<dbReference type="GO" id="GO:0042500">
    <property type="term" value="F:aspartic endopeptidase activity, intramembrane cleaving"/>
    <property type="evidence" value="ECO:0007669"/>
    <property type="project" value="InterPro"/>
</dbReference>